<dbReference type="Gene3D" id="1.20.1390.10">
    <property type="entry name" value="PWI domain"/>
    <property type="match status" value="1"/>
</dbReference>
<feature type="compositionally biased region" description="Basic and acidic residues" evidence="2">
    <location>
        <begin position="303"/>
        <end position="315"/>
    </location>
</feature>
<feature type="region of interest" description="Disordered" evidence="2">
    <location>
        <begin position="567"/>
        <end position="600"/>
    </location>
</feature>
<dbReference type="InterPro" id="IPR035979">
    <property type="entry name" value="RBD_domain_sf"/>
</dbReference>
<dbReference type="InterPro" id="IPR012677">
    <property type="entry name" value="Nucleotide-bd_a/b_plait_sf"/>
</dbReference>
<feature type="region of interest" description="Disordered" evidence="2">
    <location>
        <begin position="1"/>
        <end position="113"/>
    </location>
</feature>
<dbReference type="GO" id="GO:0005681">
    <property type="term" value="C:spliceosomal complex"/>
    <property type="evidence" value="ECO:0007669"/>
    <property type="project" value="TreeGrafter"/>
</dbReference>
<dbReference type="AlphaFoldDB" id="A0A5D3AWG3"/>
<reference evidence="5 6" key="1">
    <citation type="submission" date="2017-05" db="EMBL/GenBank/DDBJ databases">
        <title>The Genome Sequence of Tsuchiyaea wingfieldii DSM 27421.</title>
        <authorList>
            <person name="Cuomo C."/>
            <person name="Passer A."/>
            <person name="Billmyre B."/>
            <person name="Heitman J."/>
        </authorList>
    </citation>
    <scope>NUCLEOTIDE SEQUENCE [LARGE SCALE GENOMIC DNA]</scope>
    <source>
        <strain evidence="5 6">DSM 27421</strain>
    </source>
</reference>
<evidence type="ECO:0000256" key="2">
    <source>
        <dbReference type="SAM" id="MobiDB-lite"/>
    </source>
</evidence>
<dbReference type="InterPro" id="IPR052768">
    <property type="entry name" value="RBM25"/>
</dbReference>
<dbReference type="Pfam" id="PF01480">
    <property type="entry name" value="PWI"/>
    <property type="match status" value="1"/>
</dbReference>
<feature type="compositionally biased region" description="Pro residues" evidence="2">
    <location>
        <begin position="66"/>
        <end position="86"/>
    </location>
</feature>
<feature type="compositionally biased region" description="Polar residues" evidence="2">
    <location>
        <begin position="355"/>
        <end position="379"/>
    </location>
</feature>
<comment type="caution">
    <text evidence="5">The sequence shown here is derived from an EMBL/GenBank/DDBJ whole genome shotgun (WGS) entry which is preliminary data.</text>
</comment>
<dbReference type="InterPro" id="IPR002483">
    <property type="entry name" value="PWI_dom"/>
</dbReference>
<dbReference type="SMART" id="SM00311">
    <property type="entry name" value="PWI"/>
    <property type="match status" value="1"/>
</dbReference>
<feature type="compositionally biased region" description="Pro residues" evidence="2">
    <location>
        <begin position="1"/>
        <end position="19"/>
    </location>
</feature>
<evidence type="ECO:0008006" key="7">
    <source>
        <dbReference type="Google" id="ProtNLM"/>
    </source>
</evidence>
<organism evidence="5 6">
    <name type="scientific">Cryptococcus floricola</name>
    <dbReference type="NCBI Taxonomy" id="2591691"/>
    <lineage>
        <taxon>Eukaryota</taxon>
        <taxon>Fungi</taxon>
        <taxon>Dikarya</taxon>
        <taxon>Basidiomycota</taxon>
        <taxon>Agaricomycotina</taxon>
        <taxon>Tremellomycetes</taxon>
        <taxon>Tremellales</taxon>
        <taxon>Cryptococcaceae</taxon>
        <taxon>Cryptococcus</taxon>
    </lineage>
</organism>
<dbReference type="PROSITE" id="PS51025">
    <property type="entry name" value="PWI"/>
    <property type="match status" value="1"/>
</dbReference>
<sequence length="745" mass="82657">MYGGPPFPGSLPPFPPQRPPQNGMPSHLPPFPPPSFLPPGISPNANPGTPGQYPPQTPMPGMMGMPPMPPGMRPPPPGMAPSPARPNHPGLGSQYQPHHGLPRAPNLAPGPPRADVKTTKVFVGGIAPGISDETLTNLLNACGPLYELKRVIGASGKPQAFGFASFENPEIVLRAIRCLNGVELPDITPQGKADGAPKKKLVVKADEKTTDFLNDFEAALGRSDSDEQADAITRKSIQHIVALLTDPNAQHPDGSSAVAQDSHVIVPPHLQDLQEGDLPEDQRVAVLDQIAIFRENAAKREREKKLMEEEKERFKAQQNQGQGGYGRQQPQSQGQDHYGNRGSGWQQEPPMRQFGTPQGRNSAGPSRTFGNRDQGQQRDPQAYDKPVNFVAAQTVEGKVESGRTDEEEEEFRRAAKQRDLDIALRDAERRVEARERSRLTTLNNELQHRQQTSSSISSLASLQSALYAALDDSDPSNIRLPPNLGPRDASFFNDRNAWRARRQRVRANEYQADLRDRQAEEDERVRADRESEEFLRRQMAELKELEQRQRARGLLTEDAAPIKLALSAAAPPPQPKEEKKPVPHARPGVQFDEDEDDNPAKKRRTFVKLDDDDAANGGEAGLSEAEKMARRIAKLVEIKKDVPRDRRGLWRMPVEWAAISDRLNQNKIKPFINAKITDYLGEPDVDLVNFVLEHLQGKKGPDELRDDLEPVLAEDAEAFVILLWRQLVFESFAYKAGTETGDMMI</sequence>
<proteinExistence type="predicted"/>
<evidence type="ECO:0000256" key="1">
    <source>
        <dbReference type="PROSITE-ProRule" id="PRU00176"/>
    </source>
</evidence>
<dbReference type="PANTHER" id="PTHR18806:SF4">
    <property type="entry name" value="RNA-BINDING PROTEIN 25"/>
    <property type="match status" value="1"/>
</dbReference>
<feature type="compositionally biased region" description="Pro residues" evidence="2">
    <location>
        <begin position="27"/>
        <end position="41"/>
    </location>
</feature>
<protein>
    <recommendedName>
        <fullName evidence="7">PWI domain-containing protein</fullName>
    </recommendedName>
</protein>
<feature type="compositionally biased region" description="Basic and acidic residues" evidence="2">
    <location>
        <begin position="397"/>
        <end position="414"/>
    </location>
</feature>
<dbReference type="Gene3D" id="3.30.70.330">
    <property type="match status" value="1"/>
</dbReference>
<dbReference type="SMART" id="SM00360">
    <property type="entry name" value="RRM"/>
    <property type="match status" value="1"/>
</dbReference>
<evidence type="ECO:0000259" key="4">
    <source>
        <dbReference type="PROSITE" id="PS51025"/>
    </source>
</evidence>
<dbReference type="InterPro" id="IPR000504">
    <property type="entry name" value="RRM_dom"/>
</dbReference>
<name>A0A5D3AWG3_9TREE</name>
<feature type="region of interest" description="Disordered" evidence="2">
    <location>
        <begin position="303"/>
        <end position="385"/>
    </location>
</feature>
<dbReference type="EMBL" id="NIDF01000034">
    <property type="protein sequence ID" value="TYJ55755.1"/>
    <property type="molecule type" value="Genomic_DNA"/>
</dbReference>
<evidence type="ECO:0000259" key="3">
    <source>
        <dbReference type="PROSITE" id="PS50102"/>
    </source>
</evidence>
<keyword evidence="1" id="KW-0694">RNA-binding</keyword>
<gene>
    <name evidence="5" type="ORF">B9479_003532</name>
</gene>
<dbReference type="PROSITE" id="PS50102">
    <property type="entry name" value="RRM"/>
    <property type="match status" value="1"/>
</dbReference>
<feature type="domain" description="PWI" evidence="4">
    <location>
        <begin position="647"/>
        <end position="744"/>
    </location>
</feature>
<evidence type="ECO:0000313" key="6">
    <source>
        <dbReference type="Proteomes" id="UP000322245"/>
    </source>
</evidence>
<dbReference type="InterPro" id="IPR034268">
    <property type="entry name" value="RBM25_RRM"/>
</dbReference>
<feature type="domain" description="RRM" evidence="3">
    <location>
        <begin position="119"/>
        <end position="208"/>
    </location>
</feature>
<dbReference type="CDD" id="cd12446">
    <property type="entry name" value="RRM_RBM25"/>
    <property type="match status" value="1"/>
</dbReference>
<dbReference type="GO" id="GO:0003729">
    <property type="term" value="F:mRNA binding"/>
    <property type="evidence" value="ECO:0007669"/>
    <property type="project" value="TreeGrafter"/>
</dbReference>
<keyword evidence="6" id="KW-1185">Reference proteome</keyword>
<evidence type="ECO:0000313" key="5">
    <source>
        <dbReference type="EMBL" id="TYJ55755.1"/>
    </source>
</evidence>
<dbReference type="PANTHER" id="PTHR18806">
    <property type="entry name" value="RBM25 PROTEIN"/>
    <property type="match status" value="1"/>
</dbReference>
<accession>A0A5D3AWG3</accession>
<feature type="region of interest" description="Disordered" evidence="2">
    <location>
        <begin position="395"/>
        <end position="414"/>
    </location>
</feature>
<dbReference type="Proteomes" id="UP000322245">
    <property type="component" value="Unassembled WGS sequence"/>
</dbReference>
<dbReference type="SUPFAM" id="SSF54928">
    <property type="entry name" value="RNA-binding domain, RBD"/>
    <property type="match status" value="1"/>
</dbReference>
<dbReference type="Pfam" id="PF00076">
    <property type="entry name" value="RRM_1"/>
    <property type="match status" value="1"/>
</dbReference>